<dbReference type="Proteomes" id="UP001265746">
    <property type="component" value="Unassembled WGS sequence"/>
</dbReference>
<keyword evidence="3" id="KW-1185">Reference proteome</keyword>
<feature type="domain" description="DUF7730" evidence="1">
    <location>
        <begin position="4"/>
        <end position="195"/>
    </location>
</feature>
<organism evidence="2 3">
    <name type="scientific">Phomopsis amygdali</name>
    <name type="common">Fusicoccum amygdali</name>
    <dbReference type="NCBI Taxonomy" id="1214568"/>
    <lineage>
        <taxon>Eukaryota</taxon>
        <taxon>Fungi</taxon>
        <taxon>Dikarya</taxon>
        <taxon>Ascomycota</taxon>
        <taxon>Pezizomycotina</taxon>
        <taxon>Sordariomycetes</taxon>
        <taxon>Sordariomycetidae</taxon>
        <taxon>Diaporthales</taxon>
        <taxon>Diaporthaceae</taxon>
        <taxon>Diaporthe</taxon>
    </lineage>
</organism>
<dbReference type="Pfam" id="PF24864">
    <property type="entry name" value="DUF7730"/>
    <property type="match status" value="1"/>
</dbReference>
<reference evidence="2" key="1">
    <citation type="submission" date="2023-06" db="EMBL/GenBank/DDBJ databases">
        <authorList>
            <person name="Noh H."/>
        </authorList>
    </citation>
    <scope>NUCLEOTIDE SEQUENCE</scope>
    <source>
        <strain evidence="2">DUCC20226</strain>
    </source>
</reference>
<gene>
    <name evidence="2" type="ORF">N8I77_001724</name>
</gene>
<proteinExistence type="predicted"/>
<dbReference type="AlphaFoldDB" id="A0AAD9SR83"/>
<evidence type="ECO:0000313" key="3">
    <source>
        <dbReference type="Proteomes" id="UP001265746"/>
    </source>
</evidence>
<accession>A0AAD9SR83</accession>
<sequence length="272" mass="31428">MSQRQKSPLLWIPTEIRLHIYGYLLDDGGNQWLSIRNRPDSRYKQWEVEVGNQKTVIPRRSTKYHVIERTSMFSRRCFETTYHLASADAEFHTAILSVCRLIHNETCHMLYGKHMFEFGNHIEAVVPFLQDRSPHARSLVTGISVYKRGPLPSLDCTSDRHEWSYLCRYLTQSRSVKKLRLVVEGGRPGQPWEGVQELSEADIRLLSLIQHESLQWITELSQVKGIEELDVVSDVKYLPVPKCPGMILYAAISASIEKGLTDFFRTEMDTFG</sequence>
<evidence type="ECO:0000313" key="2">
    <source>
        <dbReference type="EMBL" id="KAK2614935.1"/>
    </source>
</evidence>
<dbReference type="EMBL" id="JAUJFL010000001">
    <property type="protein sequence ID" value="KAK2614935.1"/>
    <property type="molecule type" value="Genomic_DNA"/>
</dbReference>
<comment type="caution">
    <text evidence="2">The sequence shown here is derived from an EMBL/GenBank/DDBJ whole genome shotgun (WGS) entry which is preliminary data.</text>
</comment>
<name>A0AAD9SR83_PHOAM</name>
<protein>
    <recommendedName>
        <fullName evidence="1">DUF7730 domain-containing protein</fullName>
    </recommendedName>
</protein>
<dbReference type="PANTHER" id="PTHR38790">
    <property type="entry name" value="2EXR DOMAIN-CONTAINING PROTEIN-RELATED"/>
    <property type="match status" value="1"/>
</dbReference>
<evidence type="ECO:0000259" key="1">
    <source>
        <dbReference type="Pfam" id="PF24864"/>
    </source>
</evidence>
<dbReference type="InterPro" id="IPR056632">
    <property type="entry name" value="DUF7730"/>
</dbReference>